<sequence>MAEATELLEASLTIDATPEAVWAVVSDLRRMGEWSPQCRKMFIRGNPVGVGTRTININRRGALVWPTQSTIVRYEKNNTIAWRVAENHTVWSYQITPQGDGVLLTERREAPGGQTTAVSSALVNMLMGGRHDFEAELRVGMADSLDKIKRAAETAAK</sequence>
<dbReference type="EMBL" id="BAAAVS010000011">
    <property type="protein sequence ID" value="GAA3027227.1"/>
    <property type="molecule type" value="Genomic_DNA"/>
</dbReference>
<organism evidence="1 2">
    <name type="scientific">Gordonia defluvii</name>
    <dbReference type="NCBI Taxonomy" id="283718"/>
    <lineage>
        <taxon>Bacteria</taxon>
        <taxon>Bacillati</taxon>
        <taxon>Actinomycetota</taxon>
        <taxon>Actinomycetes</taxon>
        <taxon>Mycobacteriales</taxon>
        <taxon>Gordoniaceae</taxon>
        <taxon>Gordonia</taxon>
    </lineage>
</organism>
<dbReference type="SUPFAM" id="SSF55961">
    <property type="entry name" value="Bet v1-like"/>
    <property type="match status" value="1"/>
</dbReference>
<name>A0ABP6KZ14_9ACTN</name>
<comment type="caution">
    <text evidence="1">The sequence shown here is derived from an EMBL/GenBank/DDBJ whole genome shotgun (WGS) entry which is preliminary data.</text>
</comment>
<dbReference type="Proteomes" id="UP001501035">
    <property type="component" value="Unassembled WGS sequence"/>
</dbReference>
<dbReference type="Pfam" id="PF10604">
    <property type="entry name" value="Polyketide_cyc2"/>
    <property type="match status" value="1"/>
</dbReference>
<dbReference type="InterPro" id="IPR023393">
    <property type="entry name" value="START-like_dom_sf"/>
</dbReference>
<evidence type="ECO:0000313" key="1">
    <source>
        <dbReference type="EMBL" id="GAA3027227.1"/>
    </source>
</evidence>
<evidence type="ECO:0000313" key="2">
    <source>
        <dbReference type="Proteomes" id="UP001501035"/>
    </source>
</evidence>
<dbReference type="Gene3D" id="3.30.530.20">
    <property type="match status" value="1"/>
</dbReference>
<dbReference type="InterPro" id="IPR019587">
    <property type="entry name" value="Polyketide_cyclase/dehydratase"/>
</dbReference>
<dbReference type="CDD" id="cd07812">
    <property type="entry name" value="SRPBCC"/>
    <property type="match status" value="1"/>
</dbReference>
<dbReference type="RefSeq" id="WP_290704325.1">
    <property type="nucleotide sequence ID" value="NZ_BAAAVS010000011.1"/>
</dbReference>
<reference evidence="2" key="1">
    <citation type="journal article" date="2019" name="Int. J. Syst. Evol. Microbiol.">
        <title>The Global Catalogue of Microorganisms (GCM) 10K type strain sequencing project: providing services to taxonomists for standard genome sequencing and annotation.</title>
        <authorList>
            <consortium name="The Broad Institute Genomics Platform"/>
            <consortium name="The Broad Institute Genome Sequencing Center for Infectious Disease"/>
            <person name="Wu L."/>
            <person name="Ma J."/>
        </authorList>
    </citation>
    <scope>NUCLEOTIDE SEQUENCE [LARGE SCALE GENOMIC DNA]</scope>
    <source>
        <strain evidence="2">JCM 14234</strain>
    </source>
</reference>
<proteinExistence type="predicted"/>
<keyword evidence="2" id="KW-1185">Reference proteome</keyword>
<gene>
    <name evidence="1" type="ORF">GCM10010528_06170</name>
</gene>
<protein>
    <submittedName>
        <fullName evidence="1">SRPBCC family protein</fullName>
    </submittedName>
</protein>
<accession>A0ABP6KZ14</accession>